<dbReference type="Pfam" id="PF12802">
    <property type="entry name" value="MarR_2"/>
    <property type="match status" value="1"/>
</dbReference>
<evidence type="ECO:0000259" key="1">
    <source>
        <dbReference type="PROSITE" id="PS50995"/>
    </source>
</evidence>
<dbReference type="PRINTS" id="PR00598">
    <property type="entry name" value="HTHMARR"/>
</dbReference>
<accession>A0ABU3WPL4</accession>
<organism evidence="2 3">
    <name type="scientific">Rhodococcus zopfii</name>
    <dbReference type="NCBI Taxonomy" id="43772"/>
    <lineage>
        <taxon>Bacteria</taxon>
        <taxon>Bacillati</taxon>
        <taxon>Actinomycetota</taxon>
        <taxon>Actinomycetes</taxon>
        <taxon>Mycobacteriales</taxon>
        <taxon>Nocardiaceae</taxon>
        <taxon>Rhodococcus</taxon>
    </lineage>
</organism>
<dbReference type="SUPFAM" id="SSF46785">
    <property type="entry name" value="Winged helix' DNA-binding domain"/>
    <property type="match status" value="1"/>
</dbReference>
<sequence length="146" mass="15585">MTDFPDLPALVLRAATQLVDAIQDGVAARGFTDVRPSHGFAFARISAGDATASDLAEHLGVTKQAAGQLVDQLVERGYVTREADPTDARARLLRLTDRGWACTRAADDAAREAVAQWELRLDPATYAALGTALRTVVTPGGLRPSW</sequence>
<dbReference type="InterPro" id="IPR039422">
    <property type="entry name" value="MarR/SlyA-like"/>
</dbReference>
<dbReference type="RefSeq" id="WP_072810734.1">
    <property type="nucleotide sequence ID" value="NZ_JAHWLX010000195.1"/>
</dbReference>
<dbReference type="InterPro" id="IPR036390">
    <property type="entry name" value="WH_DNA-bd_sf"/>
</dbReference>
<dbReference type="EMBL" id="WBMO01000001">
    <property type="protein sequence ID" value="MDV2475931.1"/>
    <property type="molecule type" value="Genomic_DNA"/>
</dbReference>
<dbReference type="InterPro" id="IPR000835">
    <property type="entry name" value="HTH_MarR-typ"/>
</dbReference>
<dbReference type="Gene3D" id="1.10.10.10">
    <property type="entry name" value="Winged helix-like DNA-binding domain superfamily/Winged helix DNA-binding domain"/>
    <property type="match status" value="1"/>
</dbReference>
<name>A0ABU3WPL4_9NOCA</name>
<protein>
    <submittedName>
        <fullName evidence="2">MarR family transcriptional regulator</fullName>
    </submittedName>
</protein>
<dbReference type="PROSITE" id="PS50995">
    <property type="entry name" value="HTH_MARR_2"/>
    <property type="match status" value="1"/>
</dbReference>
<dbReference type="PANTHER" id="PTHR33164:SF99">
    <property type="entry name" value="MARR FAMILY REGULATORY PROTEIN"/>
    <property type="match status" value="1"/>
</dbReference>
<feature type="domain" description="HTH marR-type" evidence="1">
    <location>
        <begin position="4"/>
        <end position="138"/>
    </location>
</feature>
<evidence type="ECO:0000313" key="2">
    <source>
        <dbReference type="EMBL" id="MDV2475931.1"/>
    </source>
</evidence>
<dbReference type="Proteomes" id="UP001275440">
    <property type="component" value="Unassembled WGS sequence"/>
</dbReference>
<gene>
    <name evidence="2" type="ORF">F8M49_12245</name>
</gene>
<reference evidence="2 3" key="1">
    <citation type="submission" date="2019-10" db="EMBL/GenBank/DDBJ databases">
        <title>Draft Genome Assembly of Rhodococcus zopfii DSM44189.</title>
        <authorList>
            <person name="Sutton J.M."/>
            <person name="Akob D.M."/>
            <person name="Bushman T.J."/>
        </authorList>
    </citation>
    <scope>NUCLEOTIDE SEQUENCE [LARGE SCALE GENOMIC DNA]</scope>
    <source>
        <strain evidence="2 3">DSM 44189</strain>
    </source>
</reference>
<proteinExistence type="predicted"/>
<comment type="caution">
    <text evidence="2">The sequence shown here is derived from an EMBL/GenBank/DDBJ whole genome shotgun (WGS) entry which is preliminary data.</text>
</comment>
<dbReference type="InterPro" id="IPR011991">
    <property type="entry name" value="ArsR-like_HTH"/>
</dbReference>
<dbReference type="InterPro" id="IPR036388">
    <property type="entry name" value="WH-like_DNA-bd_sf"/>
</dbReference>
<dbReference type="CDD" id="cd00090">
    <property type="entry name" value="HTH_ARSR"/>
    <property type="match status" value="1"/>
</dbReference>
<dbReference type="SMART" id="SM00347">
    <property type="entry name" value="HTH_MARR"/>
    <property type="match status" value="1"/>
</dbReference>
<keyword evidence="3" id="KW-1185">Reference proteome</keyword>
<dbReference type="PANTHER" id="PTHR33164">
    <property type="entry name" value="TRANSCRIPTIONAL REGULATOR, MARR FAMILY"/>
    <property type="match status" value="1"/>
</dbReference>
<evidence type="ECO:0000313" key="3">
    <source>
        <dbReference type="Proteomes" id="UP001275440"/>
    </source>
</evidence>